<organism evidence="8 9">
    <name type="scientific">Daphnia galeata</name>
    <dbReference type="NCBI Taxonomy" id="27404"/>
    <lineage>
        <taxon>Eukaryota</taxon>
        <taxon>Metazoa</taxon>
        <taxon>Ecdysozoa</taxon>
        <taxon>Arthropoda</taxon>
        <taxon>Crustacea</taxon>
        <taxon>Branchiopoda</taxon>
        <taxon>Diplostraca</taxon>
        <taxon>Cladocera</taxon>
        <taxon>Anomopoda</taxon>
        <taxon>Daphniidae</taxon>
        <taxon>Daphnia</taxon>
    </lineage>
</organism>
<proteinExistence type="predicted"/>
<dbReference type="PROSITE" id="PS00135">
    <property type="entry name" value="TRYPSIN_SER"/>
    <property type="match status" value="1"/>
</dbReference>
<dbReference type="InterPro" id="IPR001254">
    <property type="entry name" value="Trypsin_dom"/>
</dbReference>
<feature type="signal peptide" evidence="6">
    <location>
        <begin position="1"/>
        <end position="28"/>
    </location>
</feature>
<evidence type="ECO:0000256" key="2">
    <source>
        <dbReference type="ARBA" id="ARBA00022801"/>
    </source>
</evidence>
<dbReference type="Gene3D" id="2.40.10.10">
    <property type="entry name" value="Trypsin-like serine proteases"/>
    <property type="match status" value="1"/>
</dbReference>
<keyword evidence="2 5" id="KW-0378">Hydrolase</keyword>
<dbReference type="AlphaFoldDB" id="A0A8J2RPU0"/>
<dbReference type="InterPro" id="IPR009003">
    <property type="entry name" value="Peptidase_S1_PA"/>
</dbReference>
<reference evidence="8" key="1">
    <citation type="submission" date="2021-11" db="EMBL/GenBank/DDBJ databases">
        <authorList>
            <person name="Schell T."/>
        </authorList>
    </citation>
    <scope>NUCLEOTIDE SEQUENCE</scope>
    <source>
        <strain evidence="8">M5</strain>
    </source>
</reference>
<dbReference type="SMART" id="SM00020">
    <property type="entry name" value="Tryp_SPc"/>
    <property type="match status" value="1"/>
</dbReference>
<dbReference type="PRINTS" id="PR00722">
    <property type="entry name" value="CHYMOTRYPSIN"/>
</dbReference>
<dbReference type="Pfam" id="PF00089">
    <property type="entry name" value="Trypsin"/>
    <property type="match status" value="1"/>
</dbReference>
<dbReference type="PANTHER" id="PTHR24252:SF7">
    <property type="entry name" value="HYALIN"/>
    <property type="match status" value="1"/>
</dbReference>
<dbReference type="PROSITE" id="PS50240">
    <property type="entry name" value="TRYPSIN_DOM"/>
    <property type="match status" value="1"/>
</dbReference>
<feature type="domain" description="Peptidase S1" evidence="7">
    <location>
        <begin position="177"/>
        <end position="412"/>
    </location>
</feature>
<evidence type="ECO:0000256" key="5">
    <source>
        <dbReference type="RuleBase" id="RU363034"/>
    </source>
</evidence>
<dbReference type="FunFam" id="2.40.10.10:FF:000006">
    <property type="entry name" value="Serine proteinase stubble"/>
    <property type="match status" value="1"/>
</dbReference>
<evidence type="ECO:0000313" key="8">
    <source>
        <dbReference type="EMBL" id="CAH0103353.1"/>
    </source>
</evidence>
<keyword evidence="9" id="KW-1185">Reference proteome</keyword>
<protein>
    <recommendedName>
        <fullName evidence="7">Peptidase S1 domain-containing protein</fullName>
    </recommendedName>
</protein>
<name>A0A8J2RPU0_9CRUS</name>
<dbReference type="EMBL" id="CAKKLH010000110">
    <property type="protein sequence ID" value="CAH0103353.1"/>
    <property type="molecule type" value="Genomic_DNA"/>
</dbReference>
<keyword evidence="3 5" id="KW-0720">Serine protease</keyword>
<sequence length="413" mass="44005">MCKAHVPSSDCVIIIGIVLLLLSDSVVSNGVYVTDDSVIIEGAGVRYAASRLSSDIIIMAITRGRNNGHNPRQQLPIWNNLKTSAVTHRVCHYLEKDGGKVSEVCWRHPAGLNILSDGNVDGKILTMTQLLQSGFHHQMLLTSRSPQVKENAISASSRQSTCGAGPTKTSTVEADRVVGGSEAQPHSWPGIVTLSLDGNFRCGGTLISPTKILTAAHCVFGLWPWDASRLTIALGMHVREPSDAQEVKSVRKIAHHLLFSTSTAENDIAVLTLDSPVTYTSTISPVCLPPFGSNDQYAGQSASIVGWGLTSFQGSLPSALQQATTEIVSNGQCATSYSGIINIASSMLCATDPGIGSCNGDSGGPIFVRSSPGAPWIQVGIVSFGVECANDRYPSVYTRVSSHLPWIMKHMFF</sequence>
<dbReference type="InterPro" id="IPR043504">
    <property type="entry name" value="Peptidase_S1_PA_chymotrypsin"/>
</dbReference>
<dbReference type="CDD" id="cd00190">
    <property type="entry name" value="Tryp_SPc"/>
    <property type="match status" value="1"/>
</dbReference>
<evidence type="ECO:0000256" key="3">
    <source>
        <dbReference type="ARBA" id="ARBA00022825"/>
    </source>
</evidence>
<dbReference type="PANTHER" id="PTHR24252">
    <property type="entry name" value="ACROSIN-RELATED"/>
    <property type="match status" value="1"/>
</dbReference>
<dbReference type="Proteomes" id="UP000789390">
    <property type="component" value="Unassembled WGS sequence"/>
</dbReference>
<dbReference type="InterPro" id="IPR018114">
    <property type="entry name" value="TRYPSIN_HIS"/>
</dbReference>
<dbReference type="InterPro" id="IPR033116">
    <property type="entry name" value="TRYPSIN_SER"/>
</dbReference>
<evidence type="ECO:0000256" key="6">
    <source>
        <dbReference type="SAM" id="SignalP"/>
    </source>
</evidence>
<gene>
    <name evidence="8" type="ORF">DGAL_LOCUS5923</name>
</gene>
<evidence type="ECO:0000256" key="1">
    <source>
        <dbReference type="ARBA" id="ARBA00022670"/>
    </source>
</evidence>
<dbReference type="OrthoDB" id="6379111at2759"/>
<accession>A0A8J2RPU0</accession>
<keyword evidence="1 5" id="KW-0645">Protease</keyword>
<evidence type="ECO:0000256" key="4">
    <source>
        <dbReference type="ARBA" id="ARBA00023157"/>
    </source>
</evidence>
<dbReference type="GO" id="GO:0006508">
    <property type="term" value="P:proteolysis"/>
    <property type="evidence" value="ECO:0007669"/>
    <property type="project" value="UniProtKB-KW"/>
</dbReference>
<keyword evidence="4" id="KW-1015">Disulfide bond</keyword>
<dbReference type="InterPro" id="IPR001314">
    <property type="entry name" value="Peptidase_S1A"/>
</dbReference>
<dbReference type="PROSITE" id="PS00134">
    <property type="entry name" value="TRYPSIN_HIS"/>
    <property type="match status" value="1"/>
</dbReference>
<dbReference type="SUPFAM" id="SSF50494">
    <property type="entry name" value="Trypsin-like serine proteases"/>
    <property type="match status" value="1"/>
</dbReference>
<dbReference type="GO" id="GO:0004252">
    <property type="term" value="F:serine-type endopeptidase activity"/>
    <property type="evidence" value="ECO:0007669"/>
    <property type="project" value="InterPro"/>
</dbReference>
<comment type="caution">
    <text evidence="8">The sequence shown here is derived from an EMBL/GenBank/DDBJ whole genome shotgun (WGS) entry which is preliminary data.</text>
</comment>
<feature type="chain" id="PRO_5035276913" description="Peptidase S1 domain-containing protein" evidence="6">
    <location>
        <begin position="29"/>
        <end position="413"/>
    </location>
</feature>
<keyword evidence="6" id="KW-0732">Signal</keyword>
<evidence type="ECO:0000259" key="7">
    <source>
        <dbReference type="PROSITE" id="PS50240"/>
    </source>
</evidence>
<evidence type="ECO:0000313" key="9">
    <source>
        <dbReference type="Proteomes" id="UP000789390"/>
    </source>
</evidence>